<evidence type="ECO:0000256" key="2">
    <source>
        <dbReference type="SAM" id="MobiDB-lite"/>
    </source>
</evidence>
<dbReference type="RefSeq" id="XP_062719097.1">
    <property type="nucleotide sequence ID" value="XM_062869757.1"/>
</dbReference>
<organism evidence="3 4">
    <name type="scientific">Chaetomium strumarium</name>
    <dbReference type="NCBI Taxonomy" id="1170767"/>
    <lineage>
        <taxon>Eukaryota</taxon>
        <taxon>Fungi</taxon>
        <taxon>Dikarya</taxon>
        <taxon>Ascomycota</taxon>
        <taxon>Pezizomycotina</taxon>
        <taxon>Sordariomycetes</taxon>
        <taxon>Sordariomycetidae</taxon>
        <taxon>Sordariales</taxon>
        <taxon>Chaetomiaceae</taxon>
        <taxon>Chaetomium</taxon>
    </lineage>
</organism>
<sequence length="181" mass="20276">MATSSSSTPSASRIPTPAAATAPGPTIPTQADLSLRDEALAVLRESELTALRLARRAHRQEQKALLDEALPPRADAGTRERRLEKRREVNEKMRGFREKSPGGPVGDVPEGELLGGGATAEEEYRAIVRARAEKRKERVSRREEAERARMAEREERVRAYREREARVVEGLRELARQRFGI</sequence>
<keyword evidence="4" id="KW-1185">Reference proteome</keyword>
<keyword evidence="1" id="KW-0175">Coiled coil</keyword>
<feature type="compositionally biased region" description="Low complexity" evidence="2">
    <location>
        <begin position="1"/>
        <end position="29"/>
    </location>
</feature>
<dbReference type="GeneID" id="87888586"/>
<comment type="caution">
    <text evidence="3">The sequence shown here is derived from an EMBL/GenBank/DDBJ whole genome shotgun (WGS) entry which is preliminary data.</text>
</comment>
<proteinExistence type="predicted"/>
<feature type="coiled-coil region" evidence="1">
    <location>
        <begin position="129"/>
        <end position="162"/>
    </location>
</feature>
<reference evidence="3" key="1">
    <citation type="journal article" date="2023" name="Mol. Phylogenet. Evol.">
        <title>Genome-scale phylogeny and comparative genomics of the fungal order Sordariales.</title>
        <authorList>
            <person name="Hensen N."/>
            <person name="Bonometti L."/>
            <person name="Westerberg I."/>
            <person name="Brannstrom I.O."/>
            <person name="Guillou S."/>
            <person name="Cros-Aarteil S."/>
            <person name="Calhoun S."/>
            <person name="Haridas S."/>
            <person name="Kuo A."/>
            <person name="Mondo S."/>
            <person name="Pangilinan J."/>
            <person name="Riley R."/>
            <person name="LaButti K."/>
            <person name="Andreopoulos B."/>
            <person name="Lipzen A."/>
            <person name="Chen C."/>
            <person name="Yan M."/>
            <person name="Daum C."/>
            <person name="Ng V."/>
            <person name="Clum A."/>
            <person name="Steindorff A."/>
            <person name="Ohm R.A."/>
            <person name="Martin F."/>
            <person name="Silar P."/>
            <person name="Natvig D.O."/>
            <person name="Lalanne C."/>
            <person name="Gautier V."/>
            <person name="Ament-Velasquez S.L."/>
            <person name="Kruys A."/>
            <person name="Hutchinson M.I."/>
            <person name="Powell A.J."/>
            <person name="Barry K."/>
            <person name="Miller A.N."/>
            <person name="Grigoriev I.V."/>
            <person name="Debuchy R."/>
            <person name="Gladieux P."/>
            <person name="Hiltunen Thoren M."/>
            <person name="Johannesson H."/>
        </authorList>
    </citation>
    <scope>NUCLEOTIDE SEQUENCE</scope>
    <source>
        <strain evidence="3">CBS 333.67</strain>
    </source>
</reference>
<evidence type="ECO:0000313" key="4">
    <source>
        <dbReference type="Proteomes" id="UP001273166"/>
    </source>
</evidence>
<gene>
    <name evidence="3" type="ORF">B0T15DRAFT_539832</name>
</gene>
<dbReference type="PANTHER" id="PTHR34117">
    <property type="entry name" value="STYLE CELL-CYCLE INHIBITOR 1"/>
    <property type="match status" value="1"/>
</dbReference>
<dbReference type="InterPro" id="IPR044688">
    <property type="entry name" value="SCI-1-like"/>
</dbReference>
<dbReference type="Proteomes" id="UP001273166">
    <property type="component" value="Unassembled WGS sequence"/>
</dbReference>
<feature type="region of interest" description="Disordered" evidence="2">
    <location>
        <begin position="56"/>
        <end position="117"/>
    </location>
</feature>
<feature type="region of interest" description="Disordered" evidence="2">
    <location>
        <begin position="1"/>
        <end position="31"/>
    </location>
</feature>
<dbReference type="EMBL" id="JAUDZG010000006">
    <property type="protein sequence ID" value="KAK3303317.1"/>
    <property type="molecule type" value="Genomic_DNA"/>
</dbReference>
<protein>
    <submittedName>
        <fullName evidence="3">Uncharacterized protein</fullName>
    </submittedName>
</protein>
<dbReference type="PANTHER" id="PTHR34117:SF1">
    <property type="entry name" value="STYLE CELL-CYCLE INHIBITOR 1"/>
    <property type="match status" value="1"/>
</dbReference>
<feature type="compositionally biased region" description="Basic and acidic residues" evidence="2">
    <location>
        <begin position="76"/>
        <end position="100"/>
    </location>
</feature>
<dbReference type="AlphaFoldDB" id="A0AAJ0LZD2"/>
<evidence type="ECO:0000256" key="1">
    <source>
        <dbReference type="SAM" id="Coils"/>
    </source>
</evidence>
<name>A0AAJ0LZD2_9PEZI</name>
<evidence type="ECO:0000313" key="3">
    <source>
        <dbReference type="EMBL" id="KAK3303317.1"/>
    </source>
</evidence>
<accession>A0AAJ0LZD2</accession>
<reference evidence="3" key="2">
    <citation type="submission" date="2023-06" db="EMBL/GenBank/DDBJ databases">
        <authorList>
            <consortium name="Lawrence Berkeley National Laboratory"/>
            <person name="Mondo S.J."/>
            <person name="Hensen N."/>
            <person name="Bonometti L."/>
            <person name="Westerberg I."/>
            <person name="Brannstrom I.O."/>
            <person name="Guillou S."/>
            <person name="Cros-Aarteil S."/>
            <person name="Calhoun S."/>
            <person name="Haridas S."/>
            <person name="Kuo A."/>
            <person name="Pangilinan J."/>
            <person name="Riley R."/>
            <person name="Labutti K."/>
            <person name="Andreopoulos B."/>
            <person name="Lipzen A."/>
            <person name="Chen C."/>
            <person name="Yanf M."/>
            <person name="Daum C."/>
            <person name="Ng V."/>
            <person name="Clum A."/>
            <person name="Steindorff A."/>
            <person name="Ohm R."/>
            <person name="Martin F."/>
            <person name="Silar P."/>
            <person name="Natvig D."/>
            <person name="Lalanne C."/>
            <person name="Gautier V."/>
            <person name="Ament-Velasquez S.L."/>
            <person name="Kruys A."/>
            <person name="Hutchinson M.I."/>
            <person name="Powell A.J."/>
            <person name="Barry K."/>
            <person name="Miller A.N."/>
            <person name="Grigoriev I.V."/>
            <person name="Debuchy R."/>
            <person name="Gladieux P."/>
            <person name="Thoren M.H."/>
            <person name="Johannesson H."/>
        </authorList>
    </citation>
    <scope>NUCLEOTIDE SEQUENCE</scope>
    <source>
        <strain evidence="3">CBS 333.67</strain>
    </source>
</reference>